<dbReference type="EMBL" id="OIVN01000105">
    <property type="protein sequence ID" value="SPC74360.1"/>
    <property type="molecule type" value="Genomic_DNA"/>
</dbReference>
<accession>A0A2N9EIA6</accession>
<dbReference type="InterPro" id="IPR045358">
    <property type="entry name" value="Ty3_capsid"/>
</dbReference>
<reference evidence="3" key="1">
    <citation type="submission" date="2018-02" db="EMBL/GenBank/DDBJ databases">
        <authorList>
            <person name="Cohen D.B."/>
            <person name="Kent A.D."/>
        </authorList>
    </citation>
    <scope>NUCLEOTIDE SEQUENCE</scope>
</reference>
<organism evidence="3">
    <name type="scientific">Fagus sylvatica</name>
    <name type="common">Beechnut</name>
    <dbReference type="NCBI Taxonomy" id="28930"/>
    <lineage>
        <taxon>Eukaryota</taxon>
        <taxon>Viridiplantae</taxon>
        <taxon>Streptophyta</taxon>
        <taxon>Embryophyta</taxon>
        <taxon>Tracheophyta</taxon>
        <taxon>Spermatophyta</taxon>
        <taxon>Magnoliopsida</taxon>
        <taxon>eudicotyledons</taxon>
        <taxon>Gunneridae</taxon>
        <taxon>Pentapetalae</taxon>
        <taxon>rosids</taxon>
        <taxon>fabids</taxon>
        <taxon>Fagales</taxon>
        <taxon>Fagaceae</taxon>
        <taxon>Fagus</taxon>
    </lineage>
</organism>
<dbReference type="AlphaFoldDB" id="A0A2N9EIA6"/>
<feature type="domain" description="Ty3 transposon capsid-like protein" evidence="2">
    <location>
        <begin position="257"/>
        <end position="398"/>
    </location>
</feature>
<feature type="region of interest" description="Disordered" evidence="1">
    <location>
        <begin position="164"/>
        <end position="196"/>
    </location>
</feature>
<protein>
    <recommendedName>
        <fullName evidence="2">Ty3 transposon capsid-like protein domain-containing protein</fullName>
    </recommendedName>
</protein>
<gene>
    <name evidence="3" type="ORF">FSB_LOCUS2242</name>
</gene>
<dbReference type="Pfam" id="PF19259">
    <property type="entry name" value="Ty3_capsid"/>
    <property type="match status" value="1"/>
</dbReference>
<evidence type="ECO:0000256" key="1">
    <source>
        <dbReference type="SAM" id="MobiDB-lite"/>
    </source>
</evidence>
<proteinExistence type="predicted"/>
<feature type="compositionally biased region" description="Polar residues" evidence="1">
    <location>
        <begin position="164"/>
        <end position="182"/>
    </location>
</feature>
<feature type="region of interest" description="Disordered" evidence="1">
    <location>
        <begin position="43"/>
        <end position="69"/>
    </location>
</feature>
<sequence>MEDNTGSIDRLHLKVDRIEASFNDLRAMMKEVMKRLPVVKQPAMVQPEPQREAQSGQGGGAPIVGNQPSILEPIETIPRRAETRNVIPMRAPNHEVHFNPNQPWFSMPYDDPFEPRPKRLNGGVFLNPIVESLCGLGNARPPPSFEGQCGLYGEEYWHEKRFPRQQQQFHTSGQQAQPQRHASQAREPRNAPWPQEQGTIKDLKIEILMERIKIHSKGNKEGKQGSREQWSLNFQDSREVIPTSWMFRAIQYFEYYQVHDASKVMHASYHLDDDALIWFQSCEHDLGCWDNFARAIQLRFGPPSYDDPMELLIKLKHVNSIEEYKGLFESLSNRIRNLSSMHKLNCFMSGLKDEVRLAIKMQGPRTLGEAYALAKIQEQYLANVKRSTRPSYEANKDNWEQYSSQEVAAQFVPKVAIQFDPKVAAQLDPKVAVQFGPKVATQIDPKVAECDPKVAAQIVPKVAAQIVPKVAAQIDPKVAECDPKVAAQIVPKVATQIDPKVATQLNPKVAAQMDPKVANPKPISAKPTMMVQKLTPKQMLERRRKGLCYYCDESWTMRHTCKAMKLYLIEEVQEEEGAYVTSYEEEERVEWCEERRNTKEESINKDIQVPSRYWLIGRSPLMKKPLTKKQLEDSSSIRPQQDHNLEDKVFRWEGQC</sequence>
<name>A0A2N9EIA6_FAGSY</name>
<evidence type="ECO:0000259" key="2">
    <source>
        <dbReference type="Pfam" id="PF19259"/>
    </source>
</evidence>
<evidence type="ECO:0000313" key="3">
    <source>
        <dbReference type="EMBL" id="SPC74360.1"/>
    </source>
</evidence>